<protein>
    <recommendedName>
        <fullName evidence="5">Ribose operon repressor</fullName>
    </recommendedName>
</protein>
<dbReference type="Pfam" id="PF13377">
    <property type="entry name" value="Peripla_BP_3"/>
    <property type="match status" value="1"/>
</dbReference>
<proteinExistence type="predicted"/>
<dbReference type="InterPro" id="IPR057343">
    <property type="entry name" value="PurR_sensor_dom"/>
</dbReference>
<dbReference type="PROSITE" id="PS50932">
    <property type="entry name" value="HTH_LACI_2"/>
    <property type="match status" value="1"/>
</dbReference>
<evidence type="ECO:0000256" key="5">
    <source>
        <dbReference type="ARBA" id="ARBA00044140"/>
    </source>
</evidence>
<dbReference type="Pfam" id="PF00356">
    <property type="entry name" value="LacI"/>
    <property type="match status" value="1"/>
</dbReference>
<comment type="caution">
    <text evidence="7">The sequence shown here is derived from an EMBL/GenBank/DDBJ whole genome shotgun (WGS) entry which is preliminary data.</text>
</comment>
<dbReference type="InterPro" id="IPR028082">
    <property type="entry name" value="Peripla_BP_I"/>
</dbReference>
<name>A0ABV1PRU1_9ENTR</name>
<organism evidence="7 8">
    <name type="scientific">Franconibacter daqui</name>
    <dbReference type="NCBI Taxonomy" id="2047724"/>
    <lineage>
        <taxon>Bacteria</taxon>
        <taxon>Pseudomonadati</taxon>
        <taxon>Pseudomonadota</taxon>
        <taxon>Gammaproteobacteria</taxon>
        <taxon>Enterobacterales</taxon>
        <taxon>Enterobacteriaceae</taxon>
        <taxon>Franconibacter</taxon>
    </lineage>
</organism>
<feature type="domain" description="HTH lacI-type" evidence="6">
    <location>
        <begin position="2"/>
        <end position="56"/>
    </location>
</feature>
<dbReference type="CDD" id="cd06275">
    <property type="entry name" value="PBP1_PurR"/>
    <property type="match status" value="1"/>
</dbReference>
<keyword evidence="3" id="KW-0238">DNA-binding</keyword>
<dbReference type="InterPro" id="IPR000843">
    <property type="entry name" value="HTH_LacI"/>
</dbReference>
<dbReference type="InterPro" id="IPR046335">
    <property type="entry name" value="LacI/GalR-like_sensor"/>
</dbReference>
<evidence type="ECO:0000256" key="1">
    <source>
        <dbReference type="ARBA" id="ARBA00022491"/>
    </source>
</evidence>
<dbReference type="Gene3D" id="1.10.260.40">
    <property type="entry name" value="lambda repressor-like DNA-binding domains"/>
    <property type="match status" value="1"/>
</dbReference>
<keyword evidence="8" id="KW-1185">Reference proteome</keyword>
<evidence type="ECO:0000256" key="2">
    <source>
        <dbReference type="ARBA" id="ARBA00023015"/>
    </source>
</evidence>
<dbReference type="EMBL" id="JBEHGX010000010">
    <property type="protein sequence ID" value="MER0127552.1"/>
    <property type="molecule type" value="Genomic_DNA"/>
</dbReference>
<evidence type="ECO:0000259" key="6">
    <source>
        <dbReference type="PROSITE" id="PS50932"/>
    </source>
</evidence>
<dbReference type="CDD" id="cd01392">
    <property type="entry name" value="HTH_LacI"/>
    <property type="match status" value="1"/>
</dbReference>
<dbReference type="SUPFAM" id="SSF53822">
    <property type="entry name" value="Periplasmic binding protein-like I"/>
    <property type="match status" value="1"/>
</dbReference>
<keyword evidence="2" id="KW-0805">Transcription regulation</keyword>
<dbReference type="PRINTS" id="PR00036">
    <property type="entry name" value="HTHLACI"/>
</dbReference>
<dbReference type="PROSITE" id="PS00356">
    <property type="entry name" value="HTH_LACI_1"/>
    <property type="match status" value="1"/>
</dbReference>
<evidence type="ECO:0000313" key="8">
    <source>
        <dbReference type="Proteomes" id="UP001447374"/>
    </source>
</evidence>
<evidence type="ECO:0000256" key="3">
    <source>
        <dbReference type="ARBA" id="ARBA00023125"/>
    </source>
</evidence>
<dbReference type="RefSeq" id="WP_024556873.1">
    <property type="nucleotide sequence ID" value="NZ_JALLMW010000008.1"/>
</dbReference>
<dbReference type="PANTHER" id="PTHR30146">
    <property type="entry name" value="LACI-RELATED TRANSCRIPTIONAL REPRESSOR"/>
    <property type="match status" value="1"/>
</dbReference>
<dbReference type="Gene3D" id="3.40.50.2300">
    <property type="match status" value="2"/>
</dbReference>
<dbReference type="NCBIfam" id="NF007743">
    <property type="entry name" value="PRK10423.1"/>
    <property type="match status" value="1"/>
</dbReference>
<accession>A0ABV1PRU1</accession>
<dbReference type="SUPFAM" id="SSF47413">
    <property type="entry name" value="lambda repressor-like DNA-binding domains"/>
    <property type="match status" value="1"/>
</dbReference>
<gene>
    <name evidence="7" type="primary">rbsR</name>
    <name evidence="7" type="ORF">ABQG75_17645</name>
</gene>
<dbReference type="Proteomes" id="UP001447374">
    <property type="component" value="Unassembled WGS sequence"/>
</dbReference>
<evidence type="ECO:0000256" key="4">
    <source>
        <dbReference type="ARBA" id="ARBA00023163"/>
    </source>
</evidence>
<keyword evidence="1" id="KW-0678">Repressor</keyword>
<sequence length="330" mass="36572">MATMKDVARLAGVSTSTVSHVINNDRFVSEAIREKVEAAIQSLNYAPSALARSLKINQTRTIGMLITASSNPFFSELVRGVERSCFERGYSLVLCNTDGDEQRMNRNLETLLQKRVDGLLLLCTETHQPSPEIMRRYPAIPTVMMDWAPFGGEGDLIQDNSLLGGDIATQYLIDKGYTRIACITGPLDKTPARLRVEGYRNAMARAGLTVKEGYEVNADFEFRGGFDAMQALLALREPPQAVFMSNDAMAVGAYQALYQAGLRIPQDMALVGYDDIELARYMTPPLTTIHQPKDELGELAIDVLIHRMAQPDLQQQRLQLTPELVERGSA</sequence>
<dbReference type="InterPro" id="IPR010982">
    <property type="entry name" value="Lambda_DNA-bd_dom_sf"/>
</dbReference>
<dbReference type="SMART" id="SM00354">
    <property type="entry name" value="HTH_LACI"/>
    <property type="match status" value="1"/>
</dbReference>
<evidence type="ECO:0000313" key="7">
    <source>
        <dbReference type="EMBL" id="MER0127552.1"/>
    </source>
</evidence>
<reference evidence="7 8" key="1">
    <citation type="submission" date="2024-06" db="EMBL/GenBank/DDBJ databases">
        <title>Fanconibacter daqui strain Q02 whole shotgun sequencing project.</title>
        <authorList>
            <person name="Rodrigues J.W.A."/>
            <person name="Viana L.C."/>
            <person name="Vieira E.C."/>
            <person name="Souza F.O.L."/>
            <person name="Alegria O.C."/>
            <person name="Patroca S."/>
            <person name="Cruz A.C.R."/>
            <person name="Nunes A.R.C."/>
        </authorList>
    </citation>
    <scope>NUCLEOTIDE SEQUENCE [LARGE SCALE GENOMIC DNA]</scope>
    <source>
        <strain evidence="7 8">Q02</strain>
    </source>
</reference>
<dbReference type="PANTHER" id="PTHR30146:SF145">
    <property type="entry name" value="RIBOSE OPERON REPRESSOR"/>
    <property type="match status" value="1"/>
</dbReference>
<keyword evidence="4" id="KW-0804">Transcription</keyword>